<evidence type="ECO:0000256" key="1">
    <source>
        <dbReference type="ARBA" id="ARBA00004141"/>
    </source>
</evidence>
<reference evidence="6" key="1">
    <citation type="journal article" date="2020" name="mSystems">
        <title>Genome- and Community-Level Interaction Insights into Carbon Utilization and Element Cycling Functions of Hydrothermarchaeota in Hydrothermal Sediment.</title>
        <authorList>
            <person name="Zhou Z."/>
            <person name="Liu Y."/>
            <person name="Xu W."/>
            <person name="Pan J."/>
            <person name="Luo Z.H."/>
            <person name="Li M."/>
        </authorList>
    </citation>
    <scope>NUCLEOTIDE SEQUENCE [LARGE SCALE GENOMIC DNA]</scope>
    <source>
        <strain evidence="6">SpSt-876</strain>
    </source>
</reference>
<dbReference type="GO" id="GO:0009403">
    <property type="term" value="P:toxin biosynthetic process"/>
    <property type="evidence" value="ECO:0007669"/>
    <property type="project" value="InterPro"/>
</dbReference>
<feature type="transmembrane region" description="Helical" evidence="5">
    <location>
        <begin position="61"/>
        <end position="84"/>
    </location>
</feature>
<feature type="transmembrane region" description="Helical" evidence="5">
    <location>
        <begin position="23"/>
        <end position="40"/>
    </location>
</feature>
<feature type="transmembrane region" description="Helical" evidence="5">
    <location>
        <begin position="99"/>
        <end position="123"/>
    </location>
</feature>
<dbReference type="EMBL" id="DTLI01000042">
    <property type="protein sequence ID" value="HHS51589.1"/>
    <property type="molecule type" value="Genomic_DNA"/>
</dbReference>
<name>A0A7C6A8T6_UNCW3</name>
<dbReference type="InterPro" id="IPR003825">
    <property type="entry name" value="Colicin-V_CvpA"/>
</dbReference>
<keyword evidence="4 5" id="KW-0472">Membrane</keyword>
<gene>
    <name evidence="6" type="ORF">ENW73_01810</name>
</gene>
<protein>
    <submittedName>
        <fullName evidence="6">CvpA family protein</fullName>
    </submittedName>
</protein>
<evidence type="ECO:0000256" key="5">
    <source>
        <dbReference type="SAM" id="Phobius"/>
    </source>
</evidence>
<dbReference type="AlphaFoldDB" id="A0A7C6A8T6"/>
<evidence type="ECO:0000256" key="2">
    <source>
        <dbReference type="ARBA" id="ARBA00022692"/>
    </source>
</evidence>
<keyword evidence="2 5" id="KW-0812">Transmembrane</keyword>
<sequence length="199" mass="21966">MLVNIVIVAIVAIFVIFGLRNGFIKWMAVTLGIIIGFWLASQKYLVLEKFLLGLVHSSEKAHIIGFFLVFLLFFFIIVLIGYLLSKVVNLTLLGWLDRLLGAIFGLVAGLIFVWLLLVLAITLQPQSQRPLSKSALAPRILEAGQKVSGLPLGQKIRKKYLTFAPKPLLFEGLCPSNSLSFKPESGLFEGDKNLPKADG</sequence>
<dbReference type="PANTHER" id="PTHR37306">
    <property type="entry name" value="COLICIN V PRODUCTION PROTEIN"/>
    <property type="match status" value="1"/>
</dbReference>
<proteinExistence type="predicted"/>
<organism evidence="6">
    <name type="scientific">candidate division WOR-3 bacterium</name>
    <dbReference type="NCBI Taxonomy" id="2052148"/>
    <lineage>
        <taxon>Bacteria</taxon>
        <taxon>Bacteria division WOR-3</taxon>
    </lineage>
</organism>
<dbReference type="GO" id="GO:0016020">
    <property type="term" value="C:membrane"/>
    <property type="evidence" value="ECO:0007669"/>
    <property type="project" value="UniProtKB-SubCell"/>
</dbReference>
<dbReference type="Pfam" id="PF02674">
    <property type="entry name" value="Colicin_V"/>
    <property type="match status" value="1"/>
</dbReference>
<evidence type="ECO:0000256" key="4">
    <source>
        <dbReference type="ARBA" id="ARBA00023136"/>
    </source>
</evidence>
<accession>A0A7C6A8T6</accession>
<dbReference type="PANTHER" id="PTHR37306:SF1">
    <property type="entry name" value="COLICIN V PRODUCTION PROTEIN"/>
    <property type="match status" value="1"/>
</dbReference>
<comment type="subcellular location">
    <subcellularLocation>
        <location evidence="1">Membrane</location>
        <topology evidence="1">Multi-pass membrane protein</topology>
    </subcellularLocation>
</comment>
<evidence type="ECO:0000313" key="6">
    <source>
        <dbReference type="EMBL" id="HHS51589.1"/>
    </source>
</evidence>
<comment type="caution">
    <text evidence="6">The sequence shown here is derived from an EMBL/GenBank/DDBJ whole genome shotgun (WGS) entry which is preliminary data.</text>
</comment>
<evidence type="ECO:0000256" key="3">
    <source>
        <dbReference type="ARBA" id="ARBA00022989"/>
    </source>
</evidence>
<keyword evidence="3 5" id="KW-1133">Transmembrane helix</keyword>